<organism evidence="9 10">
    <name type="scientific">Nonomuraea antimicrobica</name>
    <dbReference type="NCBI Taxonomy" id="561173"/>
    <lineage>
        <taxon>Bacteria</taxon>
        <taxon>Bacillati</taxon>
        <taxon>Actinomycetota</taxon>
        <taxon>Actinomycetes</taxon>
        <taxon>Streptosporangiales</taxon>
        <taxon>Streptosporangiaceae</taxon>
        <taxon>Nonomuraea</taxon>
    </lineage>
</organism>
<dbReference type="SUPFAM" id="SSF49899">
    <property type="entry name" value="Concanavalin A-like lectins/glucanases"/>
    <property type="match status" value="2"/>
</dbReference>
<evidence type="ECO:0000256" key="1">
    <source>
        <dbReference type="ARBA" id="ARBA00022729"/>
    </source>
</evidence>
<evidence type="ECO:0000259" key="7">
    <source>
        <dbReference type="PROSITE" id="PS50093"/>
    </source>
</evidence>
<dbReference type="SMART" id="SM00089">
    <property type="entry name" value="PKD"/>
    <property type="match status" value="1"/>
</dbReference>
<dbReference type="Pfam" id="PF07995">
    <property type="entry name" value="GSDH"/>
    <property type="match status" value="2"/>
</dbReference>
<evidence type="ECO:0000256" key="6">
    <source>
        <dbReference type="SAM" id="SignalP"/>
    </source>
</evidence>
<dbReference type="InterPro" id="IPR036116">
    <property type="entry name" value="FN3_sf"/>
</dbReference>
<dbReference type="Proteomes" id="UP001500902">
    <property type="component" value="Unassembled WGS sequence"/>
</dbReference>
<evidence type="ECO:0000256" key="4">
    <source>
        <dbReference type="ARBA" id="ARBA00023326"/>
    </source>
</evidence>
<dbReference type="InterPro" id="IPR022409">
    <property type="entry name" value="PKD/Chitinase_dom"/>
</dbReference>
<dbReference type="SMART" id="SM00560">
    <property type="entry name" value="LamGL"/>
    <property type="match status" value="2"/>
</dbReference>
<dbReference type="Gene3D" id="2.60.120.200">
    <property type="match status" value="2"/>
</dbReference>
<dbReference type="CDD" id="cd00146">
    <property type="entry name" value="PKD"/>
    <property type="match status" value="1"/>
</dbReference>
<dbReference type="InterPro" id="IPR003961">
    <property type="entry name" value="FN3_dom"/>
</dbReference>
<dbReference type="PANTHER" id="PTHR19328">
    <property type="entry name" value="HEDGEHOG-INTERACTING PROTEIN"/>
    <property type="match status" value="1"/>
</dbReference>
<dbReference type="PROSITE" id="PS50853">
    <property type="entry name" value="FN3"/>
    <property type="match status" value="1"/>
</dbReference>
<feature type="region of interest" description="Disordered" evidence="5">
    <location>
        <begin position="955"/>
        <end position="981"/>
    </location>
</feature>
<keyword evidence="10" id="KW-1185">Reference proteome</keyword>
<evidence type="ECO:0000256" key="2">
    <source>
        <dbReference type="ARBA" id="ARBA00023157"/>
    </source>
</evidence>
<evidence type="ECO:0008006" key="11">
    <source>
        <dbReference type="Google" id="ProtNLM"/>
    </source>
</evidence>
<feature type="domain" description="Fibronectin type-III" evidence="8">
    <location>
        <begin position="969"/>
        <end position="1065"/>
    </location>
</feature>
<keyword evidence="4" id="KW-0624">Polysaccharide degradation</keyword>
<comment type="caution">
    <text evidence="9">The sequence shown here is derived from an EMBL/GenBank/DDBJ whole genome shotgun (WGS) entry which is preliminary data.</text>
</comment>
<reference evidence="10" key="1">
    <citation type="journal article" date="2019" name="Int. J. Syst. Evol. Microbiol.">
        <title>The Global Catalogue of Microorganisms (GCM) 10K type strain sequencing project: providing services to taxonomists for standard genome sequencing and annotation.</title>
        <authorList>
            <consortium name="The Broad Institute Genomics Platform"/>
            <consortium name="The Broad Institute Genome Sequencing Center for Infectious Disease"/>
            <person name="Wu L."/>
            <person name="Ma J."/>
        </authorList>
    </citation>
    <scope>NUCLEOTIDE SEQUENCE [LARGE SCALE GENOMIC DNA]</scope>
    <source>
        <strain evidence="10">JCM 16904</strain>
    </source>
</reference>
<feature type="signal peptide" evidence="6">
    <location>
        <begin position="1"/>
        <end position="29"/>
    </location>
</feature>
<dbReference type="InterPro" id="IPR013783">
    <property type="entry name" value="Ig-like_fold"/>
</dbReference>
<evidence type="ECO:0000256" key="5">
    <source>
        <dbReference type="SAM" id="MobiDB-lite"/>
    </source>
</evidence>
<dbReference type="InterPro" id="IPR006558">
    <property type="entry name" value="LamG-like"/>
</dbReference>
<keyword evidence="2" id="KW-1015">Disulfide bond</keyword>
<proteinExistence type="predicted"/>
<keyword evidence="3" id="KW-0326">Glycosidase</keyword>
<dbReference type="SUPFAM" id="SSF50952">
    <property type="entry name" value="Soluble quinoprotein glucose dehydrogenase"/>
    <property type="match status" value="1"/>
</dbReference>
<name>A0ABP7BLL1_9ACTN</name>
<dbReference type="Pfam" id="PF13385">
    <property type="entry name" value="Laminin_G_3"/>
    <property type="match status" value="2"/>
</dbReference>
<dbReference type="InterPro" id="IPR011041">
    <property type="entry name" value="Quinoprot_gluc/sorb_DH_b-prop"/>
</dbReference>
<dbReference type="InterPro" id="IPR011042">
    <property type="entry name" value="6-blade_b-propeller_TolB-like"/>
</dbReference>
<dbReference type="InterPro" id="IPR000601">
    <property type="entry name" value="PKD_dom"/>
</dbReference>
<dbReference type="Pfam" id="PF18911">
    <property type="entry name" value="PKD_4"/>
    <property type="match status" value="1"/>
</dbReference>
<dbReference type="RefSeq" id="WP_344876960.1">
    <property type="nucleotide sequence ID" value="NZ_BAAAZP010000049.1"/>
</dbReference>
<evidence type="ECO:0000256" key="3">
    <source>
        <dbReference type="ARBA" id="ARBA00023295"/>
    </source>
</evidence>
<dbReference type="SMART" id="SM00060">
    <property type="entry name" value="FN3"/>
    <property type="match status" value="1"/>
</dbReference>
<keyword evidence="4" id="KW-0119">Carbohydrate metabolism</keyword>
<evidence type="ECO:0000313" key="9">
    <source>
        <dbReference type="EMBL" id="GAA3662841.1"/>
    </source>
</evidence>
<feature type="region of interest" description="Disordered" evidence="5">
    <location>
        <begin position="215"/>
        <end position="251"/>
    </location>
</feature>
<sequence length="1271" mass="130362">MLRRLRRALLSVLLLTTGLAVVAPSAAQALPGSFQRQVVFSGLTNPSNIEFASDGRVFIAEKSGLIKVFDSMTDTTPTVYADLRTQVHNFWDRGLLGLALHPDFPADPRVYVLYAYDAVPGGTAPRWGTPGATADPCPTPPGPTGDGCLVTGRLSVLAPSGGGQITETPLITDWCQQHPSHSVGDLKFGPDGMLYATGGDGASFNFADYGQDNLTSSDITPDNPCGDPPSPVGTALTPPAAQGGALRSQDLRTSGDPAALNGTTIRIHPDTGAAAPGNPNAGSSDPNVARIIAYGQRNPFRFAIRPGTSEVWAGEVGWNTWEEINRVADPTGSVANFGWPCYEGSGRQGGYDNLNLTLCENLYAAGPGAHTQPYFAWNHGSRPAPNDPCPSGGSSSSGVAFYTGGSYPDSYDGAMFFSDYSRSCVWVMTKGANGLPDPATVTTFDSGIPAVEVQTGPGGDLFAVDYAGGRIVRYLYDNNPPSAVIGASATSGAAPLAVDFTAAGSSDADSDPLTFRWDLDGDGDFDDSTSATPSFTYTQPGSYVVKLRADDGRGGQGDATVTINVGNTAPTAAIVSPATSLTWAVGDTITFSGTGTDAQDGTIPGSRMSWRLILHHCPGTCHEHEITTFTGTSGSFAPPDHEYPSHLELRLTVTDAHGLTDTESVILQPKTVNLTFQTVPAGLRLGFNGEQTIAPFTRTVIVGSHNSVSAPSPQSADGFSHTLTSWSDGGAASHNVTAPATATTYTATYQRSQAPDGLVAAYAMDEGGGTAVGDASGHGNAGTAANTAWTVTGKYGQALSFNGTSSWVTVADSGSLRLTDGMTVEAWVRPSSVTGWRTVVMKEFGADLAYAIMGSGSSGPGAFIHTTSGANAPASANLPLNTWSHVAATYDGSTLRMFVNGAQVATNPTTGALRTGTSPLRIGGNSGSGEYFSGLIDEVRIYNKALTPAQIATDMNTPVGQQGPPDTQPPTAPGSLVATGGQGSAQLTWTAATDDVGVTGYTVHRSATAGFTPSGANQVGSTAGTAFTDSGVEPGTYHYRVVAFDGSSNTGPPSGEASAVVTQAPTVTGLVAAYGMDAGTGAAVADASGNGNDGTAAATTWASGKYGQALSFNGTSSWVTVADSGSLRLTDGMTLMAWVRPSSVTGWRTVVMKEFGADLAYAIMGSGSSGPGAFIHTSSGANAPAPANLPLDAWSHVAATYDGATLRMFVNGAQVATNPTGGDLRTGTSPLRIGGNSGSGEYFSGLIDEVRVYNKALTPAQITTDMNTPVG</sequence>
<accession>A0ABP7BLL1</accession>
<keyword evidence="3" id="KW-0378">Hydrolase</keyword>
<dbReference type="Gene3D" id="2.120.10.30">
    <property type="entry name" value="TolB, C-terminal domain"/>
    <property type="match status" value="1"/>
</dbReference>
<keyword evidence="1 6" id="KW-0732">Signal</keyword>
<dbReference type="PROSITE" id="PS50093">
    <property type="entry name" value="PKD"/>
    <property type="match status" value="1"/>
</dbReference>
<feature type="chain" id="PRO_5046928484" description="Glucose/arabinose dehydrogenase, beta-propeller fold" evidence="6">
    <location>
        <begin position="30"/>
        <end position="1271"/>
    </location>
</feature>
<dbReference type="Gene3D" id="2.60.40.10">
    <property type="entry name" value="Immunoglobulins"/>
    <property type="match status" value="3"/>
</dbReference>
<feature type="domain" description="PKD" evidence="7">
    <location>
        <begin position="481"/>
        <end position="565"/>
    </location>
</feature>
<dbReference type="InterPro" id="IPR035986">
    <property type="entry name" value="PKD_dom_sf"/>
</dbReference>
<dbReference type="EMBL" id="BAAAZP010000049">
    <property type="protein sequence ID" value="GAA3662841.1"/>
    <property type="molecule type" value="Genomic_DNA"/>
</dbReference>
<evidence type="ECO:0000313" key="10">
    <source>
        <dbReference type="Proteomes" id="UP001500902"/>
    </source>
</evidence>
<dbReference type="InterPro" id="IPR012938">
    <property type="entry name" value="Glc/Sorbosone_DH"/>
</dbReference>
<protein>
    <recommendedName>
        <fullName evidence="11">Glucose/arabinose dehydrogenase, beta-propeller fold</fullName>
    </recommendedName>
</protein>
<evidence type="ECO:0000259" key="8">
    <source>
        <dbReference type="PROSITE" id="PS50853"/>
    </source>
</evidence>
<dbReference type="SUPFAM" id="SSF49299">
    <property type="entry name" value="PKD domain"/>
    <property type="match status" value="1"/>
</dbReference>
<dbReference type="PANTHER" id="PTHR19328:SF13">
    <property type="entry name" value="HIPL1 PROTEIN"/>
    <property type="match status" value="1"/>
</dbReference>
<gene>
    <name evidence="9" type="ORF">GCM10022224_028540</name>
</gene>
<dbReference type="InterPro" id="IPR013320">
    <property type="entry name" value="ConA-like_dom_sf"/>
</dbReference>
<dbReference type="SUPFAM" id="SSF49265">
    <property type="entry name" value="Fibronectin type III"/>
    <property type="match status" value="1"/>
</dbReference>